<accession>A0AAE7M2V6</accession>
<sequence length="260" mass="28823">MLALLRNSPLMYAESAEPGLRFSVTRRPGLMRSRRIALPPRPRRNAVDASIGSSVYGGSDSPKSEMIRPLIVMTVLLVEKFSNDIGHSPLINIDCNVTDADAASFEYAHVNRCRLTRRAVRIGQVENIRRFGQHFEAIGVRFQTGIGTGVITRAEITVANVLFTDTFGRTDERFLTDRRLREFGGLVNDGVIQFHAQRVHECVQIDDIGNRLTVGTVRPRLQPATAVGAALQVEYAIECTTFGNHRVLFGIGQVFGSNTR</sequence>
<reference evidence="2" key="1">
    <citation type="submission" date="2020-07" db="EMBL/GenBank/DDBJ databases">
        <title>Genome of Klebsiella pneumoniae phage.</title>
        <authorList>
            <person name="Peng Q."/>
        </authorList>
    </citation>
    <scope>NUCLEOTIDE SEQUENCE</scope>
</reference>
<protein>
    <submittedName>
        <fullName evidence="2">Uncharacterized protein</fullName>
    </submittedName>
</protein>
<name>A0AAE7M2V6_9CAUD</name>
<proteinExistence type="predicted"/>
<evidence type="ECO:0000313" key="2">
    <source>
        <dbReference type="EMBL" id="QNI20539.1"/>
    </source>
</evidence>
<evidence type="ECO:0000313" key="3">
    <source>
        <dbReference type="Proteomes" id="UP000828521"/>
    </source>
</evidence>
<gene>
    <name evidence="2" type="ORF">KB2_gp062</name>
</gene>
<feature type="region of interest" description="Disordered" evidence="1">
    <location>
        <begin position="41"/>
        <end position="62"/>
    </location>
</feature>
<evidence type="ECO:0000256" key="1">
    <source>
        <dbReference type="SAM" id="MobiDB-lite"/>
    </source>
</evidence>
<dbReference type="Proteomes" id="UP000828521">
    <property type="component" value="Segment"/>
</dbReference>
<dbReference type="EMBL" id="MT757392">
    <property type="protein sequence ID" value="QNI20539.1"/>
    <property type="molecule type" value="Genomic_DNA"/>
</dbReference>
<keyword evidence="3" id="KW-1185">Reference proteome</keyword>
<organism evidence="2 3">
    <name type="scientific">Klebsiella phage vB_KleM_KB2</name>
    <dbReference type="NCBI Taxonomy" id="2759197"/>
    <lineage>
        <taxon>Viruses</taxon>
        <taxon>Duplodnaviria</taxon>
        <taxon>Heunggongvirae</taxon>
        <taxon>Uroviricota</taxon>
        <taxon>Caudoviricetes</taxon>
        <taxon>Jameshumphriesvirinae</taxon>
        <taxon>Bimevirus</taxon>
        <taxon>Bimevirus KB2</taxon>
    </lineage>
</organism>